<organism evidence="3 4">
    <name type="scientific">Xanthomonas arboricola</name>
    <dbReference type="NCBI Taxonomy" id="56448"/>
    <lineage>
        <taxon>Bacteria</taxon>
        <taxon>Pseudomonadati</taxon>
        <taxon>Pseudomonadota</taxon>
        <taxon>Gammaproteobacteria</taxon>
        <taxon>Lysobacterales</taxon>
        <taxon>Lysobacteraceae</taxon>
        <taxon>Xanthomonas</taxon>
    </lineage>
</organism>
<sequence length="257" mass="26754">MARQVIDTTSNNGTYIGDPAPTAFGKVNANFAEVYGLASGALPKTGGTIIGNVVIQSPNGAGLDVFSTSTNVTRVEIANGSASGRRYQLYASGSSGPTVAGSFGLLDASEGAIVFSIDPGSRIFRQNGPINATAFNPTSSFDVKDNVEGYSGALEAINKLSVITYNYIESVDVEMRKRVGLLSENVADAVPTAFNPAPAENASRADEDSEQPPTVPPLASSIDMMQLLAVAIRGVQELSRENKMLSVRLAALEASST</sequence>
<reference evidence="3 4" key="1">
    <citation type="submission" date="2016-08" db="EMBL/GenBank/DDBJ databases">
        <title>Evolution of the type three secretion system and type three effector repertoires in Xanthomonas.</title>
        <authorList>
            <person name="Merda D."/>
            <person name="Briand M."/>
            <person name="Bosis E."/>
            <person name="Rousseau C."/>
            <person name="Portier P."/>
            <person name="Jacques M.-A."/>
            <person name="Fischer-Le Saux M."/>
        </authorList>
    </citation>
    <scope>NUCLEOTIDE SEQUENCE [LARGE SCALE GENOMIC DNA]</scope>
    <source>
        <strain evidence="3 4">CFBP 7645</strain>
    </source>
</reference>
<feature type="domain" description="Peptidase S74" evidence="2">
    <location>
        <begin position="139"/>
        <end position="249"/>
    </location>
</feature>
<name>A0A2S7ADK3_9XANT</name>
<protein>
    <recommendedName>
        <fullName evidence="2">Peptidase S74 domain-containing protein</fullName>
    </recommendedName>
</protein>
<evidence type="ECO:0000313" key="4">
    <source>
        <dbReference type="Proteomes" id="UP000239204"/>
    </source>
</evidence>
<dbReference type="AlphaFoldDB" id="A0A2S7ADK3"/>
<gene>
    <name evidence="3" type="ORF">XarjCFBP7645_09465</name>
</gene>
<dbReference type="EMBL" id="MIGY01000002">
    <property type="protein sequence ID" value="PPU07820.1"/>
    <property type="molecule type" value="Genomic_DNA"/>
</dbReference>
<accession>A0A2S7ADK3</accession>
<dbReference type="RefSeq" id="WP_104537291.1">
    <property type="nucleotide sequence ID" value="NZ_MIGY01000002.1"/>
</dbReference>
<dbReference type="Proteomes" id="UP000239204">
    <property type="component" value="Unassembled WGS sequence"/>
</dbReference>
<dbReference type="InterPro" id="IPR030392">
    <property type="entry name" value="S74_ICA"/>
</dbReference>
<evidence type="ECO:0000259" key="2">
    <source>
        <dbReference type="PROSITE" id="PS51688"/>
    </source>
</evidence>
<dbReference type="Pfam" id="PF13884">
    <property type="entry name" value="Peptidase_S74"/>
    <property type="match status" value="1"/>
</dbReference>
<evidence type="ECO:0000313" key="3">
    <source>
        <dbReference type="EMBL" id="PPU07820.1"/>
    </source>
</evidence>
<dbReference type="PROSITE" id="PS51688">
    <property type="entry name" value="ICA"/>
    <property type="match status" value="1"/>
</dbReference>
<comment type="caution">
    <text evidence="3">The sequence shown here is derived from an EMBL/GenBank/DDBJ whole genome shotgun (WGS) entry which is preliminary data.</text>
</comment>
<evidence type="ECO:0000256" key="1">
    <source>
        <dbReference type="SAM" id="MobiDB-lite"/>
    </source>
</evidence>
<feature type="region of interest" description="Disordered" evidence="1">
    <location>
        <begin position="193"/>
        <end position="218"/>
    </location>
</feature>
<proteinExistence type="predicted"/>